<dbReference type="GO" id="GO:0005524">
    <property type="term" value="F:ATP binding"/>
    <property type="evidence" value="ECO:0007669"/>
    <property type="project" value="InterPro"/>
</dbReference>
<proteinExistence type="predicted"/>
<organism evidence="3 4">
    <name type="scientific">Trametes pubescens</name>
    <name type="common">White-rot fungus</name>
    <dbReference type="NCBI Taxonomy" id="154538"/>
    <lineage>
        <taxon>Eukaryota</taxon>
        <taxon>Fungi</taxon>
        <taxon>Dikarya</taxon>
        <taxon>Basidiomycota</taxon>
        <taxon>Agaricomycotina</taxon>
        <taxon>Agaricomycetes</taxon>
        <taxon>Polyporales</taxon>
        <taxon>Polyporaceae</taxon>
        <taxon>Trametes</taxon>
    </lineage>
</organism>
<dbReference type="InterPro" id="IPR040976">
    <property type="entry name" value="Pkinase_fungal"/>
</dbReference>
<accession>A0A1M2VE61</accession>
<feature type="region of interest" description="Disordered" evidence="1">
    <location>
        <begin position="269"/>
        <end position="316"/>
    </location>
</feature>
<evidence type="ECO:0000313" key="3">
    <source>
        <dbReference type="EMBL" id="OJT05828.1"/>
    </source>
</evidence>
<dbReference type="PROSITE" id="PS50011">
    <property type="entry name" value="PROTEIN_KINASE_DOM"/>
    <property type="match status" value="1"/>
</dbReference>
<dbReference type="EMBL" id="MNAD01001375">
    <property type="protein sequence ID" value="OJT05828.1"/>
    <property type="molecule type" value="Genomic_DNA"/>
</dbReference>
<dbReference type="InterPro" id="IPR008266">
    <property type="entry name" value="Tyr_kinase_AS"/>
</dbReference>
<dbReference type="GO" id="GO:0004672">
    <property type="term" value="F:protein kinase activity"/>
    <property type="evidence" value="ECO:0007669"/>
    <property type="project" value="InterPro"/>
</dbReference>
<dbReference type="InterPro" id="IPR000719">
    <property type="entry name" value="Prot_kinase_dom"/>
</dbReference>
<dbReference type="AlphaFoldDB" id="A0A1M2VE61"/>
<protein>
    <recommendedName>
        <fullName evidence="2">Protein kinase domain-containing protein</fullName>
    </recommendedName>
</protein>
<dbReference type="PANTHER" id="PTHR38248:SF2">
    <property type="entry name" value="FUNK1 11"/>
    <property type="match status" value="1"/>
</dbReference>
<reference evidence="3 4" key="1">
    <citation type="submission" date="2016-10" db="EMBL/GenBank/DDBJ databases">
        <title>Genome sequence of the basidiomycete white-rot fungus Trametes pubescens.</title>
        <authorList>
            <person name="Makela M.R."/>
            <person name="Granchi Z."/>
            <person name="Peng M."/>
            <person name="De Vries R.P."/>
            <person name="Grigoriev I."/>
            <person name="Riley R."/>
            <person name="Hilden K."/>
        </authorList>
    </citation>
    <scope>NUCLEOTIDE SEQUENCE [LARGE SCALE GENOMIC DNA]</scope>
    <source>
        <strain evidence="3 4">FBCC735</strain>
    </source>
</reference>
<dbReference type="SUPFAM" id="SSF56112">
    <property type="entry name" value="Protein kinase-like (PK-like)"/>
    <property type="match status" value="1"/>
</dbReference>
<dbReference type="Proteomes" id="UP000184267">
    <property type="component" value="Unassembled WGS sequence"/>
</dbReference>
<name>A0A1M2VE61_TRAPU</name>
<dbReference type="PROSITE" id="PS00109">
    <property type="entry name" value="PROTEIN_KINASE_TYR"/>
    <property type="match status" value="1"/>
</dbReference>
<dbReference type="Gene3D" id="1.10.510.10">
    <property type="entry name" value="Transferase(Phosphotransferase) domain 1"/>
    <property type="match status" value="1"/>
</dbReference>
<gene>
    <name evidence="3" type="ORF">TRAPUB_3323</name>
</gene>
<dbReference type="InterPro" id="IPR011009">
    <property type="entry name" value="Kinase-like_dom_sf"/>
</dbReference>
<sequence length="338" mass="37761">MRFVVDTVGLPLSEFRSTKELAMAIRDAIKDHRLMMERGGVLHRDVSSGNILIVEEPQERPSSKGILHDYDYSSMTPYPPSKAFQGASSDSPLLRPLELADDCEDVGGCKERTGTYHFMAVELLDPIVKGIDHDSPHDIESFFWVLLWIVLRHTDHRYEGGKQGCEHVFKYGNDVEATGAKRAWLFRSIALDPVLVITGNAPLTDLLNSFHVLVYDATMTKMADRVPLTYASVLDIFDAAIARDDWPVGDKALPFKLTDNRTKHTVVRTQVQTGDEDGRSNNAKKRSRTALENDGAQSDSSEDDDEMESMLSLLASAPTTMVPAKRLKMIPPMLGRRE</sequence>
<dbReference type="Pfam" id="PF17667">
    <property type="entry name" value="Pkinase_fungal"/>
    <property type="match status" value="1"/>
</dbReference>
<evidence type="ECO:0000259" key="2">
    <source>
        <dbReference type="PROSITE" id="PS50011"/>
    </source>
</evidence>
<comment type="caution">
    <text evidence="3">The sequence shown here is derived from an EMBL/GenBank/DDBJ whole genome shotgun (WGS) entry which is preliminary data.</text>
</comment>
<dbReference type="STRING" id="154538.A0A1M2VE61"/>
<dbReference type="PANTHER" id="PTHR38248">
    <property type="entry name" value="FUNK1 6"/>
    <property type="match status" value="1"/>
</dbReference>
<evidence type="ECO:0000313" key="4">
    <source>
        <dbReference type="Proteomes" id="UP000184267"/>
    </source>
</evidence>
<dbReference type="OrthoDB" id="3270165at2759"/>
<feature type="domain" description="Protein kinase" evidence="2">
    <location>
        <begin position="1"/>
        <end position="214"/>
    </location>
</feature>
<dbReference type="OMA" id="PWALEND"/>
<keyword evidence="4" id="KW-1185">Reference proteome</keyword>
<evidence type="ECO:0000256" key="1">
    <source>
        <dbReference type="SAM" id="MobiDB-lite"/>
    </source>
</evidence>